<feature type="transmembrane region" description="Helical" evidence="6">
    <location>
        <begin position="80"/>
        <end position="102"/>
    </location>
</feature>
<evidence type="ECO:0000256" key="5">
    <source>
        <dbReference type="ARBA" id="ARBA00023136"/>
    </source>
</evidence>
<comment type="similarity">
    <text evidence="2">Belongs to the SLC13A/DASS transporter (TC 2.A.47) family. DIT1 subfamily.</text>
</comment>
<dbReference type="NCBIfam" id="TIGR00785">
    <property type="entry name" value="dass"/>
    <property type="match status" value="1"/>
</dbReference>
<evidence type="ECO:0000256" key="2">
    <source>
        <dbReference type="ARBA" id="ARBA00007349"/>
    </source>
</evidence>
<dbReference type="PIRSF" id="PIRSF002457">
    <property type="entry name" value="DASS"/>
    <property type="match status" value="1"/>
</dbReference>
<dbReference type="GO" id="GO:0016020">
    <property type="term" value="C:membrane"/>
    <property type="evidence" value="ECO:0007669"/>
    <property type="project" value="UniProtKB-SubCell"/>
</dbReference>
<feature type="transmembrane region" description="Helical" evidence="6">
    <location>
        <begin position="272"/>
        <end position="290"/>
    </location>
</feature>
<evidence type="ECO:0000313" key="8">
    <source>
        <dbReference type="Proteomes" id="UP000036106"/>
    </source>
</evidence>
<comment type="subcellular location">
    <subcellularLocation>
        <location evidence="1">Membrane</location>
        <topology evidence="1">Multi-pass membrane protein</topology>
    </subcellularLocation>
</comment>
<evidence type="ECO:0000313" key="7">
    <source>
        <dbReference type="EMBL" id="AKP67199.1"/>
    </source>
</evidence>
<dbReference type="Pfam" id="PF00939">
    <property type="entry name" value="Na_sulph_symp"/>
    <property type="match status" value="1"/>
</dbReference>
<dbReference type="RefSeq" id="WP_048704350.1">
    <property type="nucleotide sequence ID" value="NZ_CP012034.1"/>
</dbReference>
<feature type="transmembrane region" description="Helical" evidence="6">
    <location>
        <begin position="296"/>
        <end position="313"/>
    </location>
</feature>
<dbReference type="AlphaFoldDB" id="A0A0H4QFL2"/>
<evidence type="ECO:0000256" key="3">
    <source>
        <dbReference type="ARBA" id="ARBA00022692"/>
    </source>
</evidence>
<dbReference type="PANTHER" id="PTHR42826">
    <property type="entry name" value="DICARBOXYLATE TRANSPORTER 2.1, CHLOROPLASTIC"/>
    <property type="match status" value="1"/>
</dbReference>
<feature type="transmembrane region" description="Helical" evidence="6">
    <location>
        <begin position="361"/>
        <end position="380"/>
    </location>
</feature>
<dbReference type="Proteomes" id="UP000036106">
    <property type="component" value="Chromosome"/>
</dbReference>
<keyword evidence="5 6" id="KW-0472">Membrane</keyword>
<evidence type="ECO:0000256" key="6">
    <source>
        <dbReference type="SAM" id="Phobius"/>
    </source>
</evidence>
<feature type="transmembrane region" description="Helical" evidence="6">
    <location>
        <begin position="392"/>
        <end position="414"/>
    </location>
</feature>
<organism evidence="7 8">
    <name type="scientific">Companilactobacillus ginsenosidimutans</name>
    <dbReference type="NCBI Taxonomy" id="1007676"/>
    <lineage>
        <taxon>Bacteria</taxon>
        <taxon>Bacillati</taxon>
        <taxon>Bacillota</taxon>
        <taxon>Bacilli</taxon>
        <taxon>Lactobacillales</taxon>
        <taxon>Lactobacillaceae</taxon>
        <taxon>Companilactobacillus</taxon>
    </lineage>
</organism>
<dbReference type="PATRIC" id="fig|1007676.4.peg.1270"/>
<dbReference type="EMBL" id="CP012034">
    <property type="protein sequence ID" value="AKP67199.1"/>
    <property type="molecule type" value="Genomic_DNA"/>
</dbReference>
<protein>
    <submittedName>
        <fullName evidence="7">2-oxoglutarate translocator</fullName>
    </submittedName>
</protein>
<dbReference type="InterPro" id="IPR030676">
    <property type="entry name" value="CitT-rel"/>
</dbReference>
<keyword evidence="3 6" id="KW-0812">Transmembrane</keyword>
<keyword evidence="4 6" id="KW-1133">Transmembrane helix</keyword>
<name>A0A0H4QFL2_9LACO</name>
<dbReference type="STRING" id="1007676.ABM34_06390"/>
<dbReference type="GO" id="GO:0022857">
    <property type="term" value="F:transmembrane transporter activity"/>
    <property type="evidence" value="ECO:0007669"/>
    <property type="project" value="InterPro"/>
</dbReference>
<feature type="transmembrane region" description="Helical" evidence="6">
    <location>
        <begin position="216"/>
        <end position="239"/>
    </location>
</feature>
<dbReference type="InterPro" id="IPR001898">
    <property type="entry name" value="SLC13A/DASS"/>
</dbReference>
<feature type="transmembrane region" description="Helical" evidence="6">
    <location>
        <begin position="177"/>
        <end position="196"/>
    </location>
</feature>
<feature type="transmembrane region" description="Helical" evidence="6">
    <location>
        <begin position="443"/>
        <end position="466"/>
    </location>
</feature>
<accession>A0A0H4QFL2</accession>
<proteinExistence type="inferred from homology"/>
<evidence type="ECO:0000256" key="4">
    <source>
        <dbReference type="ARBA" id="ARBA00022989"/>
    </source>
</evidence>
<dbReference type="KEGG" id="lgn:ABM34_06390"/>
<dbReference type="OrthoDB" id="1401038at2"/>
<keyword evidence="8" id="KW-1185">Reference proteome</keyword>
<evidence type="ECO:0000256" key="1">
    <source>
        <dbReference type="ARBA" id="ARBA00004141"/>
    </source>
</evidence>
<reference evidence="8" key="1">
    <citation type="submission" date="2015-07" db="EMBL/GenBank/DDBJ databases">
        <title>Lactobacillus ginsenosidimutans/EMML 3141/ whole genome sequencing.</title>
        <authorList>
            <person name="Kim M.K."/>
            <person name="Im W.-T."/>
            <person name="Srinivasan S."/>
            <person name="Lee J.-J."/>
        </authorList>
    </citation>
    <scope>NUCLEOTIDE SEQUENCE [LARGE SCALE GENOMIC DNA]</scope>
    <source>
        <strain evidence="8">EMML 3041</strain>
    </source>
</reference>
<feature type="transmembrane region" description="Helical" evidence="6">
    <location>
        <begin position="325"/>
        <end position="349"/>
    </location>
</feature>
<sequence>MTLEKLNYKKFLAPIIVGLIIWLLSPVKPAGVSLLAWHMFAIFVATIIGCITQPLPIGAVAIIGFTITVLTGTVKMDTAIAGFGNGSIWLIAMAFFISRGFIKTGLGRRIAVIFVRTFGKSTLGLSYSLLGVDLILAPATPSNTARAGGIMYPIIKSLAEEFGSDPKKGTERKMGSFLIFSEFHGDMITAAMFLTAMAGNPLAQSLAGQMGVKVTWMGWFIAGIVPGLISLIVIPFVIYKMYPPEIKKTPDAKQWADKQLASMGKFSTPEKFMSGIFVVALLLWILGGVLGIDATLTAFIALSLLILTGILNWKDVLNESGAWNTLVWFSVLVMMASQLNKLGFIPWLSNSIGGSLKGMNWIFVLIILLVAYFYSHYLFASSTAHISAMYSAFLAVAISAGVPPMLGALMLGFFGNLCSSTTHYSNGPAPILYGSGYVKQGEWWRMNLVLGILYFVIWIVIGSMWMKLIGMW</sequence>
<gene>
    <name evidence="7" type="ORF">ABM34_06390</name>
</gene>